<dbReference type="GO" id="GO:0045493">
    <property type="term" value="P:xylan catabolic process"/>
    <property type="evidence" value="ECO:0007669"/>
    <property type="project" value="UniProtKB-KW"/>
</dbReference>
<gene>
    <name evidence="11" type="ORF">AJ79_03793</name>
</gene>
<dbReference type="EC" id="3.2.1.8" evidence="8"/>
<evidence type="ECO:0000256" key="6">
    <source>
        <dbReference type="ARBA" id="ARBA00023295"/>
    </source>
</evidence>
<keyword evidence="12" id="KW-1185">Reference proteome</keyword>
<reference evidence="11 12" key="1">
    <citation type="submission" date="2017-10" db="EMBL/GenBank/DDBJ databases">
        <title>Comparative genomics in systemic dimorphic fungi from Ajellomycetaceae.</title>
        <authorList>
            <person name="Munoz J.F."/>
            <person name="Mcewen J.G."/>
            <person name="Clay O.K."/>
            <person name="Cuomo C.A."/>
        </authorList>
    </citation>
    <scope>NUCLEOTIDE SEQUENCE [LARGE SCALE GENOMIC DNA]</scope>
    <source>
        <strain evidence="11 12">UAMH5409</strain>
    </source>
</reference>
<evidence type="ECO:0000256" key="4">
    <source>
        <dbReference type="ARBA" id="ARBA00022801"/>
    </source>
</evidence>
<accession>A0A2B7XN79</accession>
<sequence length="324" mass="35638">MLRKLILALALSPLVSSVAISERQAAVSIDAEFKKHGKLFFGTCTDQNRLTANSNAAIIRANFGQVTPENSMKWQSIQPNRGQFNWGQADYLVDWATQNGKLIRGHTLIWHSQLAGWVNNINDRNTLTQVIETHIATVMGRYKGKIKYWDVLNEILNEDGSLRQSVFSRVLGEDFVGIAFRAARRADPDAKLYINDYNLDNANYAKTQGMARRVRQWLSAGIPIDGIGTQAHLQAGGAGGLQGAVQLLADTGVEEVSVTELDIAGASPNDYVTAVNACKNVPKCVGLTVWGVADPDSWRANTNPLLFNNQYQPKPAYHAITDML</sequence>
<comment type="similarity">
    <text evidence="2 8">Belongs to the glycosyl hydrolase 10 (cellulase F) family.</text>
</comment>
<dbReference type="GO" id="GO:0031176">
    <property type="term" value="F:endo-1,4-beta-xylanase activity"/>
    <property type="evidence" value="ECO:0007669"/>
    <property type="project" value="UniProtKB-EC"/>
</dbReference>
<name>A0A2B7XN79_9EURO</name>
<keyword evidence="4 8" id="KW-0378">Hydrolase</keyword>
<protein>
    <recommendedName>
        <fullName evidence="8">Beta-xylanase</fullName>
        <ecNumber evidence="8">3.2.1.8</ecNumber>
    </recommendedName>
</protein>
<evidence type="ECO:0000256" key="8">
    <source>
        <dbReference type="RuleBase" id="RU361174"/>
    </source>
</evidence>
<evidence type="ECO:0000256" key="9">
    <source>
        <dbReference type="SAM" id="SignalP"/>
    </source>
</evidence>
<proteinExistence type="inferred from homology"/>
<evidence type="ECO:0000256" key="7">
    <source>
        <dbReference type="ARBA" id="ARBA00023326"/>
    </source>
</evidence>
<organism evidence="11 12">
    <name type="scientific">Helicocarpus griseus UAMH5409</name>
    <dbReference type="NCBI Taxonomy" id="1447875"/>
    <lineage>
        <taxon>Eukaryota</taxon>
        <taxon>Fungi</taxon>
        <taxon>Dikarya</taxon>
        <taxon>Ascomycota</taxon>
        <taxon>Pezizomycotina</taxon>
        <taxon>Eurotiomycetes</taxon>
        <taxon>Eurotiomycetidae</taxon>
        <taxon>Onygenales</taxon>
        <taxon>Ajellomycetaceae</taxon>
        <taxon>Helicocarpus</taxon>
    </lineage>
</organism>
<dbReference type="InterPro" id="IPR044846">
    <property type="entry name" value="GH10"/>
</dbReference>
<dbReference type="PANTHER" id="PTHR31490">
    <property type="entry name" value="GLYCOSYL HYDROLASE"/>
    <property type="match status" value="1"/>
</dbReference>
<feature type="domain" description="GH10" evidence="10">
    <location>
        <begin position="23"/>
        <end position="323"/>
    </location>
</feature>
<dbReference type="SUPFAM" id="SSF51445">
    <property type="entry name" value="(Trans)glycosidases"/>
    <property type="match status" value="1"/>
</dbReference>
<dbReference type="STRING" id="1447875.A0A2B7XN79"/>
<evidence type="ECO:0000259" key="10">
    <source>
        <dbReference type="PROSITE" id="PS51760"/>
    </source>
</evidence>
<dbReference type="InterPro" id="IPR017853">
    <property type="entry name" value="GH"/>
</dbReference>
<keyword evidence="7 8" id="KW-0624">Polysaccharide degradation</keyword>
<dbReference type="Gene3D" id="3.20.20.80">
    <property type="entry name" value="Glycosidases"/>
    <property type="match status" value="1"/>
</dbReference>
<dbReference type="OrthoDB" id="3055998at2759"/>
<dbReference type="PROSITE" id="PS51760">
    <property type="entry name" value="GH10_2"/>
    <property type="match status" value="1"/>
</dbReference>
<evidence type="ECO:0000313" key="11">
    <source>
        <dbReference type="EMBL" id="PGH13234.1"/>
    </source>
</evidence>
<keyword evidence="3" id="KW-0858">Xylan degradation</keyword>
<evidence type="ECO:0000313" key="12">
    <source>
        <dbReference type="Proteomes" id="UP000223968"/>
    </source>
</evidence>
<dbReference type="Proteomes" id="UP000223968">
    <property type="component" value="Unassembled WGS sequence"/>
</dbReference>
<dbReference type="SMART" id="SM00633">
    <property type="entry name" value="Glyco_10"/>
    <property type="match status" value="1"/>
</dbReference>
<feature type="chain" id="PRO_5012789958" description="Beta-xylanase" evidence="9">
    <location>
        <begin position="18"/>
        <end position="324"/>
    </location>
</feature>
<feature type="signal peptide" evidence="9">
    <location>
        <begin position="1"/>
        <end position="17"/>
    </location>
</feature>
<dbReference type="EMBL" id="PDNB01000048">
    <property type="protein sequence ID" value="PGH13234.1"/>
    <property type="molecule type" value="Genomic_DNA"/>
</dbReference>
<dbReference type="InterPro" id="IPR001000">
    <property type="entry name" value="GH10_dom"/>
</dbReference>
<comment type="catalytic activity">
    <reaction evidence="1 8">
        <text>Endohydrolysis of (1-&gt;4)-beta-D-xylosidic linkages in xylans.</text>
        <dbReference type="EC" id="3.2.1.8"/>
    </reaction>
</comment>
<dbReference type="Pfam" id="PF00331">
    <property type="entry name" value="Glyco_hydro_10"/>
    <property type="match status" value="1"/>
</dbReference>
<dbReference type="AlphaFoldDB" id="A0A2B7XN79"/>
<dbReference type="PANTHER" id="PTHR31490:SF76">
    <property type="entry name" value="ENDO-1,4-BETA-XYLANASE C"/>
    <property type="match status" value="1"/>
</dbReference>
<dbReference type="PRINTS" id="PR00134">
    <property type="entry name" value="GLHYDRLASE10"/>
</dbReference>
<evidence type="ECO:0000256" key="2">
    <source>
        <dbReference type="ARBA" id="ARBA00007495"/>
    </source>
</evidence>
<comment type="caution">
    <text evidence="11">The sequence shown here is derived from an EMBL/GenBank/DDBJ whole genome shotgun (WGS) entry which is preliminary data.</text>
</comment>
<evidence type="ECO:0000256" key="3">
    <source>
        <dbReference type="ARBA" id="ARBA00022651"/>
    </source>
</evidence>
<keyword evidence="5 8" id="KW-0119">Carbohydrate metabolism</keyword>
<evidence type="ECO:0000256" key="5">
    <source>
        <dbReference type="ARBA" id="ARBA00023277"/>
    </source>
</evidence>
<keyword evidence="9" id="KW-0732">Signal</keyword>
<keyword evidence="6 8" id="KW-0326">Glycosidase</keyword>
<evidence type="ECO:0000256" key="1">
    <source>
        <dbReference type="ARBA" id="ARBA00000681"/>
    </source>
</evidence>